<dbReference type="EMBL" id="JACHCE010000006">
    <property type="protein sequence ID" value="MBB5637827.1"/>
    <property type="molecule type" value="Genomic_DNA"/>
</dbReference>
<accession>A0A7W8ZPI6</accession>
<proteinExistence type="predicted"/>
<dbReference type="Proteomes" id="UP000537204">
    <property type="component" value="Unassembled WGS sequence"/>
</dbReference>
<dbReference type="PANTHER" id="PTHR22916">
    <property type="entry name" value="GLYCOSYLTRANSFERASE"/>
    <property type="match status" value="1"/>
</dbReference>
<dbReference type="Gene3D" id="3.90.550.10">
    <property type="entry name" value="Spore Coat Polysaccharide Biosynthesis Protein SpsA, Chain A"/>
    <property type="match status" value="1"/>
</dbReference>
<dbReference type="RefSeq" id="WP_183883688.1">
    <property type="nucleotide sequence ID" value="NZ_JACHCD010000001.1"/>
</dbReference>
<protein>
    <submittedName>
        <fullName evidence="3">Glycosyltransferase involved in cell wall biosynthesis</fullName>
    </submittedName>
</protein>
<dbReference type="CDD" id="cd00761">
    <property type="entry name" value="Glyco_tranf_GTA_type"/>
    <property type="match status" value="1"/>
</dbReference>
<evidence type="ECO:0000256" key="1">
    <source>
        <dbReference type="SAM" id="MobiDB-lite"/>
    </source>
</evidence>
<organism evidence="3 4">
    <name type="scientific">Pedobacter cryoconitis</name>
    <dbReference type="NCBI Taxonomy" id="188932"/>
    <lineage>
        <taxon>Bacteria</taxon>
        <taxon>Pseudomonadati</taxon>
        <taxon>Bacteroidota</taxon>
        <taxon>Sphingobacteriia</taxon>
        <taxon>Sphingobacteriales</taxon>
        <taxon>Sphingobacteriaceae</taxon>
        <taxon>Pedobacter</taxon>
    </lineage>
</organism>
<comment type="caution">
    <text evidence="3">The sequence shown here is derived from an EMBL/GenBank/DDBJ whole genome shotgun (WGS) entry which is preliminary data.</text>
</comment>
<feature type="domain" description="Glycosyltransferase 2-like" evidence="2">
    <location>
        <begin position="7"/>
        <end position="137"/>
    </location>
</feature>
<keyword evidence="3" id="KW-0808">Transferase</keyword>
<evidence type="ECO:0000313" key="3">
    <source>
        <dbReference type="EMBL" id="MBB5637827.1"/>
    </source>
</evidence>
<dbReference type="Pfam" id="PF00535">
    <property type="entry name" value="Glycos_transf_2"/>
    <property type="match status" value="1"/>
</dbReference>
<evidence type="ECO:0000259" key="2">
    <source>
        <dbReference type="Pfam" id="PF00535"/>
    </source>
</evidence>
<sequence length="220" mass="25333">MNQPLVSCIMPTANRQKFIPLAIDYFLQQDYPNAELVIIDDGVESASKLIPDNPKIRYFYEEPIGTIGVKRNYACEKAKGEIIMHWDDDDWYASEWISRQVHAQLTSGADITGLNRVIFYSPSVEKKWMYEDSELDKPWLCGATMAYKKSFWKNHPFIDIQVGEDYDFVWNSGAVIYAMDYMEGFVAILHAHNTSIKPVENPKHKKQASAWKAPTQNTEP</sequence>
<dbReference type="InterPro" id="IPR029044">
    <property type="entry name" value="Nucleotide-diphossugar_trans"/>
</dbReference>
<dbReference type="GO" id="GO:0016758">
    <property type="term" value="F:hexosyltransferase activity"/>
    <property type="evidence" value="ECO:0007669"/>
    <property type="project" value="UniProtKB-ARBA"/>
</dbReference>
<feature type="region of interest" description="Disordered" evidence="1">
    <location>
        <begin position="199"/>
        <end position="220"/>
    </location>
</feature>
<name>A0A7W8ZPI6_9SPHI</name>
<dbReference type="AlphaFoldDB" id="A0A7W8ZPI6"/>
<dbReference type="InterPro" id="IPR001173">
    <property type="entry name" value="Glyco_trans_2-like"/>
</dbReference>
<reference evidence="3 4" key="1">
    <citation type="submission" date="2020-08" db="EMBL/GenBank/DDBJ databases">
        <title>Genomic Encyclopedia of Type Strains, Phase IV (KMG-V): Genome sequencing to study the core and pangenomes of soil and plant-associated prokaryotes.</title>
        <authorList>
            <person name="Whitman W."/>
        </authorList>
    </citation>
    <scope>NUCLEOTIDE SEQUENCE [LARGE SCALE GENOMIC DNA]</scope>
    <source>
        <strain evidence="3 4">S3M1</strain>
    </source>
</reference>
<dbReference type="PANTHER" id="PTHR22916:SF3">
    <property type="entry name" value="UDP-GLCNAC:BETAGAL BETA-1,3-N-ACETYLGLUCOSAMINYLTRANSFERASE-LIKE PROTEIN 1"/>
    <property type="match status" value="1"/>
</dbReference>
<dbReference type="SUPFAM" id="SSF53448">
    <property type="entry name" value="Nucleotide-diphospho-sugar transferases"/>
    <property type="match status" value="1"/>
</dbReference>
<evidence type="ECO:0000313" key="4">
    <source>
        <dbReference type="Proteomes" id="UP000537204"/>
    </source>
</evidence>
<gene>
    <name evidence="3" type="ORF">HDE68_003752</name>
</gene>